<dbReference type="EMBL" id="CZAY01000005">
    <property type="protein sequence ID" value="CUP25497.1"/>
    <property type="molecule type" value="Genomic_DNA"/>
</dbReference>
<dbReference type="Proteomes" id="UP000095485">
    <property type="component" value="Unassembled WGS sequence"/>
</dbReference>
<dbReference type="RefSeq" id="WP_055282037.1">
    <property type="nucleotide sequence ID" value="NZ_CZAY01000005.1"/>
</dbReference>
<evidence type="ECO:0000259" key="1">
    <source>
        <dbReference type="Pfam" id="PF12773"/>
    </source>
</evidence>
<dbReference type="PROSITE" id="PS50216">
    <property type="entry name" value="DHHC"/>
    <property type="match status" value="1"/>
</dbReference>
<dbReference type="AlphaFoldDB" id="A0A174LSC8"/>
<dbReference type="InterPro" id="IPR025874">
    <property type="entry name" value="DZR"/>
</dbReference>
<accession>A0A174LSC8</accession>
<evidence type="ECO:0000313" key="2">
    <source>
        <dbReference type="EMBL" id="CUP25497.1"/>
    </source>
</evidence>
<feature type="domain" description="DZANK-type" evidence="1">
    <location>
        <begin position="97"/>
        <end position="143"/>
    </location>
</feature>
<gene>
    <name evidence="2" type="ORF">ERS852526_00751</name>
</gene>
<reference evidence="2 3" key="1">
    <citation type="submission" date="2015-09" db="EMBL/GenBank/DDBJ databases">
        <authorList>
            <consortium name="Pathogen Informatics"/>
        </authorList>
    </citation>
    <scope>NUCLEOTIDE SEQUENCE [LARGE SCALE GENOMIC DNA]</scope>
    <source>
        <strain evidence="2 3">2789STDY5834914</strain>
    </source>
</reference>
<name>A0A174LSC8_9FIRM</name>
<dbReference type="GeneID" id="96228051"/>
<organism evidence="2 3">
    <name type="scientific">Dorea longicatena</name>
    <dbReference type="NCBI Taxonomy" id="88431"/>
    <lineage>
        <taxon>Bacteria</taxon>
        <taxon>Bacillati</taxon>
        <taxon>Bacillota</taxon>
        <taxon>Clostridia</taxon>
        <taxon>Lachnospirales</taxon>
        <taxon>Lachnospiraceae</taxon>
        <taxon>Dorea</taxon>
    </lineage>
</organism>
<protein>
    <submittedName>
        <fullName evidence="2">Putative virion core protein (Lumpy skin disease virus)</fullName>
    </submittedName>
</protein>
<evidence type="ECO:0000313" key="3">
    <source>
        <dbReference type="Proteomes" id="UP000095485"/>
    </source>
</evidence>
<dbReference type="Pfam" id="PF12773">
    <property type="entry name" value="DZR"/>
    <property type="match status" value="1"/>
</dbReference>
<proteinExistence type="predicted"/>
<sequence>MLLWQGNSTYDTEADKRRLRNIWHDNKQDIGYNYQQERSFDTLENAVSHGNADAGSVMGAGMGLGMGFGVGREMGNQFSSMAQNIDLRGGYRKSKFCPQCGNEVLADAKFCSECGSRLISKERHCPQCGTVLEGNLRFCPECGKRLGGEEI</sequence>